<name>A0A9Q9C504_ENCHE</name>
<dbReference type="EMBL" id="CP075154">
    <property type="protein sequence ID" value="UTX43800.1"/>
    <property type="molecule type" value="Genomic_DNA"/>
</dbReference>
<protein>
    <submittedName>
        <fullName evidence="1">Ribonuclease P protein component 2</fullName>
    </submittedName>
</protein>
<evidence type="ECO:0000313" key="1">
    <source>
        <dbReference type="EMBL" id="UTX43800.1"/>
    </source>
</evidence>
<accession>A0A9Q9C504</accession>
<reference evidence="1" key="1">
    <citation type="submission" date="2021-05" db="EMBL/GenBank/DDBJ databases">
        <title>Encephalitozoon hellem ATCC 50604 Complete Genome.</title>
        <authorList>
            <person name="Mascarenhas dos Santos A.C."/>
            <person name="Julian A.T."/>
            <person name="Pombert J.-F."/>
        </authorList>
    </citation>
    <scope>NUCLEOTIDE SEQUENCE</scope>
    <source>
        <strain evidence="1">ATCC 50604</strain>
    </source>
</reference>
<proteinExistence type="predicted"/>
<dbReference type="Proteomes" id="UP001059546">
    <property type="component" value="Chromosome VIII"/>
</dbReference>
<organism evidence="1 2">
    <name type="scientific">Encephalitozoon hellem</name>
    <name type="common">Microsporidian parasite</name>
    <dbReference type="NCBI Taxonomy" id="27973"/>
    <lineage>
        <taxon>Eukaryota</taxon>
        <taxon>Fungi</taxon>
        <taxon>Fungi incertae sedis</taxon>
        <taxon>Microsporidia</taxon>
        <taxon>Unikaryonidae</taxon>
        <taxon>Encephalitozoon</taxon>
    </lineage>
</organism>
<evidence type="ECO:0000313" key="2">
    <source>
        <dbReference type="Proteomes" id="UP001059546"/>
    </source>
</evidence>
<sequence>MYMRYRLVFAKKSARVEDSELRRFVQELIRGFGGLDLLSRVEVRCSGGIVVVEGDEEVSSVVHGSLFFCGEYKSVKCRFEQVD</sequence>
<gene>
    <name evidence="1" type="ORF">GPU96_08g15740</name>
</gene>
<dbReference type="AlphaFoldDB" id="A0A9Q9C504"/>